<sequence>MYGMGTSVGLILVSVVLIGGIVSGQPFSEDAEEVANLHNFQANLVGPEKIWVFAVAADTAPMSYINNTQQSTGFAVDLVYEVCRLVNRKCKVMVTEFEECWEKREYYLPGLPTIRVEKPGLGLMNRWFDACVAWDETPARALKVDFSIPFAATAPAKFWVPKAAVSDFNWLDVSWKRIAFIGGMVASPECATLNGVQGVPSDPPLMFAVPDVKSGIAAVRTGRVKAFFTNFDIPEESNLIPIGSFYCSDATSVMTRKDSRLLDWWDDAFDNFKIGGGYQQFCELAPFKYVQGYNVACL</sequence>
<dbReference type="InterPro" id="IPR001638">
    <property type="entry name" value="Solute-binding_3/MltF_N"/>
</dbReference>
<proteinExistence type="predicted"/>
<evidence type="ECO:0000256" key="1">
    <source>
        <dbReference type="ARBA" id="ARBA00022729"/>
    </source>
</evidence>
<name>A0A8J1TUU4_OWEFU</name>
<comment type="caution">
    <text evidence="3">The sequence shown here is derived from an EMBL/GenBank/DDBJ whole genome shotgun (WGS) entry which is preliminary data.</text>
</comment>
<dbReference type="PANTHER" id="PTHR35936">
    <property type="entry name" value="MEMBRANE-BOUND LYTIC MUREIN TRANSGLYCOSYLASE F"/>
    <property type="match status" value="1"/>
</dbReference>
<keyword evidence="1" id="KW-0732">Signal</keyword>
<dbReference type="OrthoDB" id="5984008at2759"/>
<feature type="domain" description="Solute-binding protein family 3/N-terminal" evidence="2">
    <location>
        <begin position="53"/>
        <end position="102"/>
    </location>
</feature>
<dbReference type="AlphaFoldDB" id="A0A8J1TUU4"/>
<gene>
    <name evidence="3" type="ORF">OFUS_LOCUS20448</name>
</gene>
<dbReference type="SUPFAM" id="SSF53850">
    <property type="entry name" value="Periplasmic binding protein-like II"/>
    <property type="match status" value="1"/>
</dbReference>
<keyword evidence="4" id="KW-1185">Reference proteome</keyword>
<dbReference type="Pfam" id="PF00497">
    <property type="entry name" value="SBP_bac_3"/>
    <property type="match status" value="1"/>
</dbReference>
<evidence type="ECO:0000313" key="4">
    <source>
        <dbReference type="Proteomes" id="UP000749559"/>
    </source>
</evidence>
<dbReference type="PANTHER" id="PTHR35936:SF19">
    <property type="entry name" value="AMINO-ACID-BINDING PROTEIN YXEM-RELATED"/>
    <property type="match status" value="1"/>
</dbReference>
<evidence type="ECO:0000259" key="2">
    <source>
        <dbReference type="Pfam" id="PF00497"/>
    </source>
</evidence>
<reference evidence="3" key="1">
    <citation type="submission" date="2022-03" db="EMBL/GenBank/DDBJ databases">
        <authorList>
            <person name="Martin C."/>
        </authorList>
    </citation>
    <scope>NUCLEOTIDE SEQUENCE</scope>
</reference>
<protein>
    <recommendedName>
        <fullName evidence="2">Solute-binding protein family 3/N-terminal domain-containing protein</fullName>
    </recommendedName>
</protein>
<evidence type="ECO:0000313" key="3">
    <source>
        <dbReference type="EMBL" id="CAH1795987.1"/>
    </source>
</evidence>
<organism evidence="3 4">
    <name type="scientific">Owenia fusiformis</name>
    <name type="common">Polychaete worm</name>
    <dbReference type="NCBI Taxonomy" id="6347"/>
    <lineage>
        <taxon>Eukaryota</taxon>
        <taxon>Metazoa</taxon>
        <taxon>Spiralia</taxon>
        <taxon>Lophotrochozoa</taxon>
        <taxon>Annelida</taxon>
        <taxon>Polychaeta</taxon>
        <taxon>Sedentaria</taxon>
        <taxon>Canalipalpata</taxon>
        <taxon>Sabellida</taxon>
        <taxon>Oweniida</taxon>
        <taxon>Oweniidae</taxon>
        <taxon>Owenia</taxon>
    </lineage>
</organism>
<dbReference type="EMBL" id="CAIIXF020000010">
    <property type="protein sequence ID" value="CAH1795987.1"/>
    <property type="molecule type" value="Genomic_DNA"/>
</dbReference>
<dbReference type="Proteomes" id="UP000749559">
    <property type="component" value="Unassembled WGS sequence"/>
</dbReference>
<dbReference type="Gene3D" id="3.40.190.10">
    <property type="entry name" value="Periplasmic binding protein-like II"/>
    <property type="match status" value="3"/>
</dbReference>
<accession>A0A8J1TUU4</accession>